<evidence type="ECO:0000256" key="5">
    <source>
        <dbReference type="ARBA" id="ARBA00023016"/>
    </source>
</evidence>
<evidence type="ECO:0000256" key="10">
    <source>
        <dbReference type="ARBA" id="ARBA00055747"/>
    </source>
</evidence>
<keyword evidence="5" id="KW-0346">Stress response</keyword>
<dbReference type="Gene3D" id="1.10.10.10">
    <property type="entry name" value="Winged helix-like DNA-binding domain superfamily/Winged helix DNA-binding domain"/>
    <property type="match status" value="1"/>
</dbReference>
<keyword evidence="7" id="KW-0010">Activator</keyword>
<keyword evidence="6" id="KW-0238">DNA-binding</keyword>
<evidence type="ECO:0000256" key="12">
    <source>
        <dbReference type="RuleBase" id="RU004020"/>
    </source>
</evidence>
<dbReference type="InterPro" id="IPR036390">
    <property type="entry name" value="WH_DNA-bd_sf"/>
</dbReference>
<dbReference type="GO" id="GO:0000978">
    <property type="term" value="F:RNA polymerase II cis-regulatory region sequence-specific DNA binding"/>
    <property type="evidence" value="ECO:0007669"/>
    <property type="project" value="TreeGrafter"/>
</dbReference>
<evidence type="ECO:0000256" key="4">
    <source>
        <dbReference type="ARBA" id="ARBA00023015"/>
    </source>
</evidence>
<dbReference type="SUPFAM" id="SSF46785">
    <property type="entry name" value="Winged helix' DNA-binding domain"/>
    <property type="match status" value="1"/>
</dbReference>
<evidence type="ECO:0000256" key="7">
    <source>
        <dbReference type="ARBA" id="ARBA00023159"/>
    </source>
</evidence>
<organism evidence="15 16">
    <name type="scientific">Cuscuta epithymum</name>
    <dbReference type="NCBI Taxonomy" id="186058"/>
    <lineage>
        <taxon>Eukaryota</taxon>
        <taxon>Viridiplantae</taxon>
        <taxon>Streptophyta</taxon>
        <taxon>Embryophyta</taxon>
        <taxon>Tracheophyta</taxon>
        <taxon>Spermatophyta</taxon>
        <taxon>Magnoliopsida</taxon>
        <taxon>eudicotyledons</taxon>
        <taxon>Gunneridae</taxon>
        <taxon>Pentapetalae</taxon>
        <taxon>asterids</taxon>
        <taxon>lamiids</taxon>
        <taxon>Solanales</taxon>
        <taxon>Convolvulaceae</taxon>
        <taxon>Cuscuteae</taxon>
        <taxon>Cuscuta</taxon>
        <taxon>Cuscuta subgen. Cuscuta</taxon>
    </lineage>
</organism>
<protein>
    <recommendedName>
        <fullName evidence="11">Heat stress transcription factor</fullName>
    </recommendedName>
</protein>
<dbReference type="AlphaFoldDB" id="A0AAV0E0Z7"/>
<name>A0AAV0E0Z7_9ASTE</name>
<dbReference type="PANTHER" id="PTHR10015">
    <property type="entry name" value="HEAT SHOCK TRANSCRIPTION FACTOR"/>
    <property type="match status" value="1"/>
</dbReference>
<dbReference type="InterPro" id="IPR036388">
    <property type="entry name" value="WH-like_DNA-bd_sf"/>
</dbReference>
<dbReference type="FunFam" id="1.10.10.10:FF:000057">
    <property type="entry name" value="Heat shock transcription factor 1"/>
    <property type="match status" value="1"/>
</dbReference>
<dbReference type="GO" id="GO:0005634">
    <property type="term" value="C:nucleus"/>
    <property type="evidence" value="ECO:0007669"/>
    <property type="project" value="UniProtKB-SubCell"/>
</dbReference>
<keyword evidence="3" id="KW-0597">Phosphoprotein</keyword>
<evidence type="ECO:0000256" key="11">
    <source>
        <dbReference type="ARBA" id="ARBA00081483"/>
    </source>
</evidence>
<sequence>MDEASNALPPFLAKTYEMVDNSSTNPIVSWSQNNKSFIVWNPPEFSRDLLPRYFKHNNFSSFIRQLNTYGFRKVDPEQWEFANDDFVRDQPQLMKNIHRRKPVHSHSTLNLQASSPLNESERQGYKDDITKLNREKESIQLELQRHKQENQGFELQMRGLTEQLQHVEQGQRSMLSSLAELLDKPELTLSLVPQMGLPYRKRRLPGNSYLYAESVIDGNRPMEDIIQNTIPNFNKELLDQLESSLIFWENLFQDVGQIVQVHESSGTELDESTSCCADSPAISYTQLGDGGPKTSGIDMNAVPNRNLVSEVGPHQDPDTVQEVAPNTPKRVNDLFWEQFLTENPGSTDAPEVQSQRKDLDAKKSENKAAEQGKFWWNMSNVNSLAEQLGHLTPAERT</sequence>
<dbReference type="GO" id="GO:0006357">
    <property type="term" value="P:regulation of transcription by RNA polymerase II"/>
    <property type="evidence" value="ECO:0007669"/>
    <property type="project" value="TreeGrafter"/>
</dbReference>
<feature type="domain" description="HSF-type DNA-binding" evidence="14">
    <location>
        <begin position="50"/>
        <end position="74"/>
    </location>
</feature>
<evidence type="ECO:0000256" key="2">
    <source>
        <dbReference type="ARBA" id="ARBA00006403"/>
    </source>
</evidence>
<evidence type="ECO:0000256" key="9">
    <source>
        <dbReference type="ARBA" id="ARBA00023242"/>
    </source>
</evidence>
<feature type="compositionally biased region" description="Polar residues" evidence="13">
    <location>
        <begin position="105"/>
        <end position="118"/>
    </location>
</feature>
<dbReference type="GO" id="GO:0003700">
    <property type="term" value="F:DNA-binding transcription factor activity"/>
    <property type="evidence" value="ECO:0007669"/>
    <property type="project" value="InterPro"/>
</dbReference>
<keyword evidence="16" id="KW-1185">Reference proteome</keyword>
<gene>
    <name evidence="15" type="ORF">CEPIT_LOCUS20634</name>
</gene>
<evidence type="ECO:0000313" key="16">
    <source>
        <dbReference type="Proteomes" id="UP001152523"/>
    </source>
</evidence>
<evidence type="ECO:0000259" key="14">
    <source>
        <dbReference type="PROSITE" id="PS00434"/>
    </source>
</evidence>
<dbReference type="GO" id="GO:0034605">
    <property type="term" value="P:cellular response to heat"/>
    <property type="evidence" value="ECO:0007669"/>
    <property type="project" value="TreeGrafter"/>
</dbReference>
<dbReference type="Pfam" id="PF00447">
    <property type="entry name" value="HSF_DNA-bind"/>
    <property type="match status" value="1"/>
</dbReference>
<feature type="region of interest" description="Disordered" evidence="13">
    <location>
        <begin position="342"/>
        <end position="368"/>
    </location>
</feature>
<dbReference type="InterPro" id="IPR000232">
    <property type="entry name" value="HSF_DNA-bd"/>
</dbReference>
<keyword evidence="4" id="KW-0805">Transcription regulation</keyword>
<keyword evidence="8" id="KW-0804">Transcription</keyword>
<dbReference type="Proteomes" id="UP001152523">
    <property type="component" value="Unassembled WGS sequence"/>
</dbReference>
<accession>A0AAV0E0Z7</accession>
<comment type="subcellular location">
    <subcellularLocation>
        <location evidence="1">Nucleus</location>
    </subcellularLocation>
</comment>
<dbReference type="SMART" id="SM00415">
    <property type="entry name" value="HSF"/>
    <property type="match status" value="1"/>
</dbReference>
<dbReference type="PRINTS" id="PR00056">
    <property type="entry name" value="HSFDOMAIN"/>
</dbReference>
<feature type="compositionally biased region" description="Basic and acidic residues" evidence="13">
    <location>
        <begin position="354"/>
        <end position="368"/>
    </location>
</feature>
<evidence type="ECO:0000313" key="15">
    <source>
        <dbReference type="EMBL" id="CAH9114256.1"/>
    </source>
</evidence>
<evidence type="ECO:0000256" key="6">
    <source>
        <dbReference type="ARBA" id="ARBA00023125"/>
    </source>
</evidence>
<comment type="similarity">
    <text evidence="2 12">Belongs to the HSF family.</text>
</comment>
<comment type="function">
    <text evidence="10">DNA-binding protein that specifically binds heat shock promoter elements (HSE) and activates transcription.</text>
</comment>
<keyword evidence="9" id="KW-0539">Nucleus</keyword>
<dbReference type="PROSITE" id="PS00434">
    <property type="entry name" value="HSF_DOMAIN"/>
    <property type="match status" value="1"/>
</dbReference>
<evidence type="ECO:0000256" key="1">
    <source>
        <dbReference type="ARBA" id="ARBA00004123"/>
    </source>
</evidence>
<comment type="caution">
    <text evidence="15">The sequence shown here is derived from an EMBL/GenBank/DDBJ whole genome shotgun (WGS) entry which is preliminary data.</text>
</comment>
<evidence type="ECO:0000256" key="8">
    <source>
        <dbReference type="ARBA" id="ARBA00023163"/>
    </source>
</evidence>
<dbReference type="EMBL" id="CAMAPF010000219">
    <property type="protein sequence ID" value="CAH9114256.1"/>
    <property type="molecule type" value="Genomic_DNA"/>
</dbReference>
<dbReference type="PANTHER" id="PTHR10015:SF161">
    <property type="entry name" value="HEAT STRESS TRANSCRIPTION FACTOR A-4A"/>
    <property type="match status" value="1"/>
</dbReference>
<reference evidence="15" key="1">
    <citation type="submission" date="2022-07" db="EMBL/GenBank/DDBJ databases">
        <authorList>
            <person name="Macas J."/>
            <person name="Novak P."/>
            <person name="Neumann P."/>
        </authorList>
    </citation>
    <scope>NUCLEOTIDE SEQUENCE</scope>
</reference>
<evidence type="ECO:0000256" key="3">
    <source>
        <dbReference type="ARBA" id="ARBA00022553"/>
    </source>
</evidence>
<proteinExistence type="inferred from homology"/>
<evidence type="ECO:0000256" key="13">
    <source>
        <dbReference type="SAM" id="MobiDB-lite"/>
    </source>
</evidence>
<feature type="region of interest" description="Disordered" evidence="13">
    <location>
        <begin position="100"/>
        <end position="124"/>
    </location>
</feature>